<evidence type="ECO:0000313" key="3">
    <source>
        <dbReference type="Proteomes" id="UP001143330"/>
    </source>
</evidence>
<reference evidence="2" key="2">
    <citation type="submission" date="2023-01" db="EMBL/GenBank/DDBJ databases">
        <authorList>
            <person name="Sun Q."/>
            <person name="Evtushenko L."/>
        </authorList>
    </citation>
    <scope>NUCLEOTIDE SEQUENCE</scope>
    <source>
        <strain evidence="2">VKM B-2789</strain>
    </source>
</reference>
<dbReference type="RefSeq" id="WP_213364174.1">
    <property type="nucleotide sequence ID" value="NZ_BSFM01000011.1"/>
</dbReference>
<protein>
    <recommendedName>
        <fullName evidence="4">DUF2076 domain-containing protein</fullName>
    </recommendedName>
</protein>
<accession>A0A9W6NA14</accession>
<dbReference type="Pfam" id="PF09849">
    <property type="entry name" value="DUF2076"/>
    <property type="match status" value="1"/>
</dbReference>
<comment type="caution">
    <text evidence="2">The sequence shown here is derived from an EMBL/GenBank/DDBJ whole genome shotgun (WGS) entry which is preliminary data.</text>
</comment>
<feature type="region of interest" description="Disordered" evidence="1">
    <location>
        <begin position="77"/>
        <end position="152"/>
    </location>
</feature>
<name>A0A9W6NA14_9HYPH</name>
<feature type="compositionally biased region" description="Gly residues" evidence="1">
    <location>
        <begin position="86"/>
        <end position="95"/>
    </location>
</feature>
<feature type="region of interest" description="Disordered" evidence="1">
    <location>
        <begin position="199"/>
        <end position="261"/>
    </location>
</feature>
<evidence type="ECO:0000256" key="1">
    <source>
        <dbReference type="SAM" id="MobiDB-lite"/>
    </source>
</evidence>
<reference evidence="2" key="1">
    <citation type="journal article" date="2014" name="Int. J. Syst. Evol. Microbiol.">
        <title>Complete genome sequence of Corynebacterium casei LMG S-19264T (=DSM 44701T), isolated from a smear-ripened cheese.</title>
        <authorList>
            <consortium name="US DOE Joint Genome Institute (JGI-PGF)"/>
            <person name="Walter F."/>
            <person name="Albersmeier A."/>
            <person name="Kalinowski J."/>
            <person name="Ruckert C."/>
        </authorList>
    </citation>
    <scope>NUCLEOTIDE SEQUENCE</scope>
    <source>
        <strain evidence="2">VKM B-2789</strain>
    </source>
</reference>
<feature type="compositionally biased region" description="Low complexity" evidence="1">
    <location>
        <begin position="200"/>
        <end position="253"/>
    </location>
</feature>
<organism evidence="2 3">
    <name type="scientific">Ancylobacter defluvii</name>
    <dbReference type="NCBI Taxonomy" id="1282440"/>
    <lineage>
        <taxon>Bacteria</taxon>
        <taxon>Pseudomonadati</taxon>
        <taxon>Pseudomonadota</taxon>
        <taxon>Alphaproteobacteria</taxon>
        <taxon>Hyphomicrobiales</taxon>
        <taxon>Xanthobacteraceae</taxon>
        <taxon>Ancylobacter</taxon>
    </lineage>
</organism>
<evidence type="ECO:0000313" key="2">
    <source>
        <dbReference type="EMBL" id="GLK83979.1"/>
    </source>
</evidence>
<dbReference type="EMBL" id="BSFM01000011">
    <property type="protein sequence ID" value="GLK83979.1"/>
    <property type="molecule type" value="Genomic_DNA"/>
</dbReference>
<evidence type="ECO:0008006" key="4">
    <source>
        <dbReference type="Google" id="ProtNLM"/>
    </source>
</evidence>
<proteinExistence type="predicted"/>
<sequence>MNEQDRQTIQGLFARLAEVERNAAPRDAGAEGFIGQEIARQPGAPYYMAQTIVMQDYALQQAQGRIAELEQQNAELEQAQAARPASGGGLFGGLFGSSQPPAPRGGSVPSVPRSPTNAQQYASQPYGAPQQPAAAPGSPWGGQQPGAAPGGVGAAMGRGGGFGGGGGFLAGAAQTAMGVAGGVLLGNAIAGMFGGNEAHAAPAATPAADTSANDTSANDTSATDSSATDTAADDPSPADDLGASDSGGFFDDFFGGGSDEI</sequence>
<dbReference type="AlphaFoldDB" id="A0A9W6NA14"/>
<feature type="compositionally biased region" description="Low complexity" evidence="1">
    <location>
        <begin position="118"/>
        <end position="138"/>
    </location>
</feature>
<feature type="compositionally biased region" description="Gly residues" evidence="1">
    <location>
        <begin position="139"/>
        <end position="152"/>
    </location>
</feature>
<dbReference type="Proteomes" id="UP001143330">
    <property type="component" value="Unassembled WGS sequence"/>
</dbReference>
<dbReference type="InterPro" id="IPR018648">
    <property type="entry name" value="DUF2076"/>
</dbReference>
<gene>
    <name evidence="2" type="ORF">GCM10017653_20490</name>
</gene>
<keyword evidence="3" id="KW-1185">Reference proteome</keyword>